<dbReference type="InterPro" id="IPR051130">
    <property type="entry name" value="Mito_struct-func_regulator"/>
</dbReference>
<dbReference type="AlphaFoldDB" id="A0A418XVD2"/>
<accession>A0A418XVD2</accession>
<dbReference type="PROSITE" id="PS50011">
    <property type="entry name" value="PROTEIN_KINASE_DOM"/>
    <property type="match status" value="1"/>
</dbReference>
<evidence type="ECO:0000313" key="3">
    <source>
        <dbReference type="EMBL" id="RJG16701.1"/>
    </source>
</evidence>
<evidence type="ECO:0000256" key="1">
    <source>
        <dbReference type="SAM" id="MobiDB-lite"/>
    </source>
</evidence>
<dbReference type="Gene3D" id="1.10.510.10">
    <property type="entry name" value="Transferase(Phosphotransferase) domain 1"/>
    <property type="match status" value="1"/>
</dbReference>
<dbReference type="EMBL" id="QYYA01000004">
    <property type="protein sequence ID" value="RJG16701.1"/>
    <property type="molecule type" value="Genomic_DNA"/>
</dbReference>
<evidence type="ECO:0000259" key="2">
    <source>
        <dbReference type="PROSITE" id="PS50011"/>
    </source>
</evidence>
<keyword evidence="4" id="KW-1185">Reference proteome</keyword>
<dbReference type="PANTHER" id="PTHR43173:SF19">
    <property type="entry name" value="AARF DOMAIN-CONTAINING PROTEIN KINASE 1"/>
    <property type="match status" value="1"/>
</dbReference>
<dbReference type="InterPro" id="IPR011009">
    <property type="entry name" value="Kinase-like_dom_sf"/>
</dbReference>
<dbReference type="Pfam" id="PF03109">
    <property type="entry name" value="ABC1"/>
    <property type="match status" value="1"/>
</dbReference>
<organism evidence="3 4">
    <name type="scientific">Alcanivorax profundi</name>
    <dbReference type="NCBI Taxonomy" id="2338368"/>
    <lineage>
        <taxon>Bacteria</taxon>
        <taxon>Pseudomonadati</taxon>
        <taxon>Pseudomonadota</taxon>
        <taxon>Gammaproteobacteria</taxon>
        <taxon>Oceanospirillales</taxon>
        <taxon>Alcanivoracaceae</taxon>
        <taxon>Alcanivorax</taxon>
    </lineage>
</organism>
<dbReference type="CDD" id="cd05121">
    <property type="entry name" value="ABC1_ADCK3-like"/>
    <property type="match status" value="1"/>
</dbReference>
<dbReference type="GO" id="GO:0004672">
    <property type="term" value="F:protein kinase activity"/>
    <property type="evidence" value="ECO:0007669"/>
    <property type="project" value="InterPro"/>
</dbReference>
<proteinExistence type="predicted"/>
<protein>
    <submittedName>
        <fullName evidence="3">AarF/ABC1/UbiB kinase family protein</fullName>
    </submittedName>
</protein>
<keyword evidence="3" id="KW-0808">Transferase</keyword>
<feature type="region of interest" description="Disordered" evidence="1">
    <location>
        <begin position="1"/>
        <end position="21"/>
    </location>
</feature>
<sequence>MKHPEPVEVSGKDRTPSWQPLNDFATQKQKDSGLKAWIAVVEGCIRAIERTAWQGRGLADQAITACKAFGRGAQAVNEEMQLLADEARRWPMRLKRLTVTGWMLTRVVASYRLWGTRSAFLPASMRDSALQALHQRNARRFCETSLEQGGAFLKIGQLLSSRPDLLPQAWIDELAVLQDQASPLPYETVRQVLEEEFGKPVEQLFAHFDRDPLAAASIGQVHRARLLDGQEVAVKVQRPGLDELVELDMTLLKVFMDAVKSALPPMDMDTIVSEIQRTVREELDYHREARVMQQIRQQLETVEGITTPSLITGLSTRRVLTTGFVQGNKLTTVLDRLHDTHPERTSRMLGNLLNAWFAQVLHGGLFHADPHPGNIMVNEHDELVLLDFGCAQALTDDARRGYFRVLQACVVDDRQVIGDTLSQLGFRTRSGNPDTLLAFVAAILDQVRDSIINPSPQQGWPSAEQVMEQVTALLARLEHDPVEKMPGDFIMLARVFGTLGGLFLHYQPTVDIPAIMLGYLTRPLDPPRLAA</sequence>
<name>A0A418XVD2_9GAMM</name>
<dbReference type="PANTHER" id="PTHR43173">
    <property type="entry name" value="ABC1 FAMILY PROTEIN"/>
    <property type="match status" value="1"/>
</dbReference>
<dbReference type="InterPro" id="IPR000719">
    <property type="entry name" value="Prot_kinase_dom"/>
</dbReference>
<evidence type="ECO:0000313" key="4">
    <source>
        <dbReference type="Proteomes" id="UP000283734"/>
    </source>
</evidence>
<dbReference type="InterPro" id="IPR004147">
    <property type="entry name" value="ABC1_dom"/>
</dbReference>
<feature type="domain" description="Protein kinase" evidence="2">
    <location>
        <begin position="207"/>
        <end position="531"/>
    </location>
</feature>
<dbReference type="OrthoDB" id="9795390at2"/>
<feature type="compositionally biased region" description="Basic and acidic residues" evidence="1">
    <location>
        <begin position="1"/>
        <end position="15"/>
    </location>
</feature>
<comment type="caution">
    <text evidence="3">The sequence shown here is derived from an EMBL/GenBank/DDBJ whole genome shotgun (WGS) entry which is preliminary data.</text>
</comment>
<dbReference type="RefSeq" id="WP_119918270.1">
    <property type="nucleotide sequence ID" value="NZ_CAXGPP010000014.1"/>
</dbReference>
<gene>
    <name evidence="3" type="ORF">D4A39_12795</name>
</gene>
<reference evidence="3 4" key="1">
    <citation type="submission" date="2018-09" db="EMBL/GenBank/DDBJ databases">
        <title>Alcanivorax profundi sp. nov., isolated from 1000 m-depth seawater of the Mariana Trench.</title>
        <authorList>
            <person name="Liu J."/>
        </authorList>
    </citation>
    <scope>NUCLEOTIDE SEQUENCE [LARGE SCALE GENOMIC DNA]</scope>
    <source>
        <strain evidence="3 4">MTEO17</strain>
    </source>
</reference>
<keyword evidence="3" id="KW-0418">Kinase</keyword>
<dbReference type="SUPFAM" id="SSF56112">
    <property type="entry name" value="Protein kinase-like (PK-like)"/>
    <property type="match status" value="1"/>
</dbReference>
<dbReference type="GO" id="GO:0005524">
    <property type="term" value="F:ATP binding"/>
    <property type="evidence" value="ECO:0007669"/>
    <property type="project" value="InterPro"/>
</dbReference>
<dbReference type="Proteomes" id="UP000283734">
    <property type="component" value="Unassembled WGS sequence"/>
</dbReference>